<dbReference type="SUPFAM" id="SSF53335">
    <property type="entry name" value="S-adenosyl-L-methionine-dependent methyltransferases"/>
    <property type="match status" value="1"/>
</dbReference>
<proteinExistence type="predicted"/>
<name>A0A517SRX4_9BACT</name>
<protein>
    <recommendedName>
        <fullName evidence="3">THUMP-like domain-containing protein</fullName>
    </recommendedName>
</protein>
<dbReference type="AlphaFoldDB" id="A0A517SRX4"/>
<dbReference type="RefSeq" id="WP_145270369.1">
    <property type="nucleotide sequence ID" value="NZ_CP036272.1"/>
</dbReference>
<dbReference type="OrthoDB" id="9810570at2"/>
<dbReference type="InterPro" id="IPR029063">
    <property type="entry name" value="SAM-dependent_MTases_sf"/>
</dbReference>
<sequence>MSSDPLQQADLQQTETLLRESFDGNPPSLRQLRGRVGDPLAALVSEAAELQWRARQKLASATHSDPQSLWWTTARSLAQATPARVADLKARLLSCERVWDLCCGIGGDSLALLRNASTTNVGQVHSVDRDPVLMAMLKENVRLNQPVAETRWEAICDDVLSQDYQPNDGVHIDPDRRIDGKRTTRPQDYSPAWAEVCQIVDRVAAALIKLAPAAELPKSETNGLVDCPALPLHRAWISLSGSVREQLLICGAALDQTSEVVGQPLSPGQRSAIVLRADGDPAVFAAADWSLPAPRASQVQRWMIDPDAAVRAAGLTVAFADAYQASTLGGPAGYLTSDQLTEADAGRLNQNGLAICESVLWSGSSDDRRLRKKMRSLDVYPQRVKTRGVSQDPNQLEKRYRECGTHPATLWIGKNGKGQYAVLSHCQLSLSPRDQGTQLDPECSIE</sequence>
<keyword evidence="2" id="KW-1185">Reference proteome</keyword>
<dbReference type="Proteomes" id="UP000315003">
    <property type="component" value="Chromosome"/>
</dbReference>
<evidence type="ECO:0000313" key="2">
    <source>
        <dbReference type="Proteomes" id="UP000315003"/>
    </source>
</evidence>
<evidence type="ECO:0008006" key="3">
    <source>
        <dbReference type="Google" id="ProtNLM"/>
    </source>
</evidence>
<dbReference type="EMBL" id="CP036272">
    <property type="protein sequence ID" value="QDT58880.1"/>
    <property type="molecule type" value="Genomic_DNA"/>
</dbReference>
<gene>
    <name evidence="1" type="ORF">SV7mr_13820</name>
</gene>
<accession>A0A517SRX4</accession>
<evidence type="ECO:0000313" key="1">
    <source>
        <dbReference type="EMBL" id="QDT58880.1"/>
    </source>
</evidence>
<organism evidence="1 2">
    <name type="scientific">Stieleria bergensis</name>
    <dbReference type="NCBI Taxonomy" id="2528025"/>
    <lineage>
        <taxon>Bacteria</taxon>
        <taxon>Pseudomonadati</taxon>
        <taxon>Planctomycetota</taxon>
        <taxon>Planctomycetia</taxon>
        <taxon>Pirellulales</taxon>
        <taxon>Pirellulaceae</taxon>
        <taxon>Stieleria</taxon>
    </lineage>
</organism>
<reference evidence="1 2" key="1">
    <citation type="submission" date="2019-02" db="EMBL/GenBank/DDBJ databases">
        <title>Deep-cultivation of Planctomycetes and their phenomic and genomic characterization uncovers novel biology.</title>
        <authorList>
            <person name="Wiegand S."/>
            <person name="Jogler M."/>
            <person name="Boedeker C."/>
            <person name="Pinto D."/>
            <person name="Vollmers J."/>
            <person name="Rivas-Marin E."/>
            <person name="Kohn T."/>
            <person name="Peeters S.H."/>
            <person name="Heuer A."/>
            <person name="Rast P."/>
            <person name="Oberbeckmann S."/>
            <person name="Bunk B."/>
            <person name="Jeske O."/>
            <person name="Meyerdierks A."/>
            <person name="Storesund J.E."/>
            <person name="Kallscheuer N."/>
            <person name="Luecker S."/>
            <person name="Lage O.M."/>
            <person name="Pohl T."/>
            <person name="Merkel B.J."/>
            <person name="Hornburger P."/>
            <person name="Mueller R.-W."/>
            <person name="Bruemmer F."/>
            <person name="Labrenz M."/>
            <person name="Spormann A.M."/>
            <person name="Op den Camp H."/>
            <person name="Overmann J."/>
            <person name="Amann R."/>
            <person name="Jetten M.S.M."/>
            <person name="Mascher T."/>
            <person name="Medema M.H."/>
            <person name="Devos D.P."/>
            <person name="Kaster A.-K."/>
            <person name="Ovreas L."/>
            <person name="Rohde M."/>
            <person name="Galperin M.Y."/>
            <person name="Jogler C."/>
        </authorList>
    </citation>
    <scope>NUCLEOTIDE SEQUENCE [LARGE SCALE GENOMIC DNA]</scope>
    <source>
        <strain evidence="1 2">SV_7m_r</strain>
    </source>
</reference>
<dbReference type="CDD" id="cd02440">
    <property type="entry name" value="AdoMet_MTases"/>
    <property type="match status" value="1"/>
</dbReference>
<dbReference type="Gene3D" id="3.40.50.150">
    <property type="entry name" value="Vaccinia Virus protein VP39"/>
    <property type="match status" value="1"/>
</dbReference>